<dbReference type="PANTHER" id="PTHR19861:SF0">
    <property type="entry name" value="WD REPEAT-CONTAINING PROTEIN 82"/>
    <property type="match status" value="1"/>
</dbReference>
<dbReference type="SUPFAM" id="SSF50978">
    <property type="entry name" value="WD40 repeat-like"/>
    <property type="match status" value="1"/>
</dbReference>
<gene>
    <name evidence="7" type="ORF">PBRA_001708</name>
    <name evidence="8" type="ORF">PLBR_LOCUS1074</name>
</gene>
<dbReference type="OrthoDB" id="27537at2759"/>
<organism evidence="7 9">
    <name type="scientific">Plasmodiophora brassicae</name>
    <name type="common">Clubroot disease agent</name>
    <dbReference type="NCBI Taxonomy" id="37360"/>
    <lineage>
        <taxon>Eukaryota</taxon>
        <taxon>Sar</taxon>
        <taxon>Rhizaria</taxon>
        <taxon>Endomyxa</taxon>
        <taxon>Phytomyxea</taxon>
        <taxon>Plasmodiophorida</taxon>
        <taxon>Plasmodiophoridae</taxon>
        <taxon>Plasmodiophora</taxon>
    </lineage>
</organism>
<keyword evidence="5" id="KW-0539">Nucleus</keyword>
<dbReference type="PROSITE" id="PS50082">
    <property type="entry name" value="WD_REPEATS_2"/>
    <property type="match status" value="2"/>
</dbReference>
<dbReference type="GO" id="GO:0003682">
    <property type="term" value="F:chromatin binding"/>
    <property type="evidence" value="ECO:0007669"/>
    <property type="project" value="TreeGrafter"/>
</dbReference>
<evidence type="ECO:0000313" key="9">
    <source>
        <dbReference type="Proteomes" id="UP000039324"/>
    </source>
</evidence>
<evidence type="ECO:0000256" key="1">
    <source>
        <dbReference type="ARBA" id="ARBA00004123"/>
    </source>
</evidence>
<dbReference type="AlphaFoldDB" id="A0A0G4IZZ6"/>
<dbReference type="STRING" id="37360.A0A0G4IZZ6"/>
<evidence type="ECO:0000256" key="2">
    <source>
        <dbReference type="ARBA" id="ARBA00005616"/>
    </source>
</evidence>
<evidence type="ECO:0000313" key="7">
    <source>
        <dbReference type="EMBL" id="CEP00654.1"/>
    </source>
</evidence>
<dbReference type="GO" id="GO:0048188">
    <property type="term" value="C:Set1C/COMPASS complex"/>
    <property type="evidence" value="ECO:0007669"/>
    <property type="project" value="TreeGrafter"/>
</dbReference>
<dbReference type="PROSITE" id="PS50294">
    <property type="entry name" value="WD_REPEATS_REGION"/>
    <property type="match status" value="1"/>
</dbReference>
<proteinExistence type="inferred from homology"/>
<keyword evidence="9" id="KW-1185">Reference proteome</keyword>
<evidence type="ECO:0000256" key="6">
    <source>
        <dbReference type="PROSITE-ProRule" id="PRU00221"/>
    </source>
</evidence>
<dbReference type="EMBL" id="OVEO01000002">
    <property type="protein sequence ID" value="SPQ93859.1"/>
    <property type="molecule type" value="Genomic_DNA"/>
</dbReference>
<evidence type="ECO:0000256" key="4">
    <source>
        <dbReference type="ARBA" id="ARBA00022737"/>
    </source>
</evidence>
<accession>A0A0G4IZZ6</accession>
<protein>
    <submittedName>
        <fullName evidence="7">Uncharacterized protein</fullName>
    </submittedName>
</protein>
<dbReference type="PANTHER" id="PTHR19861">
    <property type="entry name" value="WD40 REPEAT PROTEIN SWD2"/>
    <property type="match status" value="1"/>
</dbReference>
<dbReference type="SMART" id="SM00320">
    <property type="entry name" value="WD40"/>
    <property type="match status" value="5"/>
</dbReference>
<sequence>MSRDANVPLDVDLVSRMRTGAVFDASGVNAVDFSTDGSLLVAAADDDSLSIVDATAGQLRKTLLFKEHGVARVKFTHHSSAVLCASNKPSSGLIMYHSVVDNQYLRLFRGHSDRVCSLSLSPVDDSFISCSLDSTVMLWDLRSNEPQARLLTGRQPCAQYDPKGLVFACVSDPSCVRLFDMRSYQQGPFASFSLIGPPYWNQVEFSPDGTLLALSSPSNMTVLLDAFSGDHRSTLEHANASFEYEVPIAFSPDGKFIVSGTDIGSLHVWDATSAGKVAELQDGHSSAILCVKCHPTLAMVASGADHLSLWIPAATKDE</sequence>
<evidence type="ECO:0000313" key="10">
    <source>
        <dbReference type="Proteomes" id="UP000290189"/>
    </source>
</evidence>
<dbReference type="InterPro" id="IPR015943">
    <property type="entry name" value="WD40/YVTN_repeat-like_dom_sf"/>
</dbReference>
<keyword evidence="3 6" id="KW-0853">WD repeat</keyword>
<dbReference type="EMBL" id="CDSF01000101">
    <property type="protein sequence ID" value="CEP00654.1"/>
    <property type="molecule type" value="Genomic_DNA"/>
</dbReference>
<evidence type="ECO:0000256" key="3">
    <source>
        <dbReference type="ARBA" id="ARBA00022574"/>
    </source>
</evidence>
<keyword evidence="8" id="KW-0496">Mitochondrion</keyword>
<dbReference type="Proteomes" id="UP000039324">
    <property type="component" value="Unassembled WGS sequence"/>
</dbReference>
<dbReference type="GO" id="GO:0016070">
    <property type="term" value="P:RNA metabolic process"/>
    <property type="evidence" value="ECO:0007669"/>
    <property type="project" value="UniProtKB-ARBA"/>
</dbReference>
<dbReference type="Gene3D" id="2.130.10.10">
    <property type="entry name" value="YVTN repeat-like/Quinoprotein amine dehydrogenase"/>
    <property type="match status" value="2"/>
</dbReference>
<name>A0A0G4IZZ6_PLABS</name>
<reference evidence="7 9" key="1">
    <citation type="submission" date="2015-02" db="EMBL/GenBank/DDBJ databases">
        <authorList>
            <person name="Chooi Y.-H."/>
        </authorList>
    </citation>
    <scope>NUCLEOTIDE SEQUENCE [LARGE SCALE GENOMIC DNA]</scope>
    <source>
        <strain evidence="7">E3</strain>
    </source>
</reference>
<dbReference type="OMA" id="KICVLNG"/>
<dbReference type="Pfam" id="PF00400">
    <property type="entry name" value="WD40"/>
    <property type="match status" value="4"/>
</dbReference>
<evidence type="ECO:0000256" key="5">
    <source>
        <dbReference type="ARBA" id="ARBA00023242"/>
    </source>
</evidence>
<reference evidence="8 10" key="2">
    <citation type="submission" date="2018-03" db="EMBL/GenBank/DDBJ databases">
        <authorList>
            <person name="Fogelqvist J."/>
        </authorList>
    </citation>
    <scope>NUCLEOTIDE SEQUENCE [LARGE SCALE GENOMIC DNA]</scope>
</reference>
<keyword evidence="4" id="KW-0677">Repeat</keyword>
<evidence type="ECO:0000313" key="8">
    <source>
        <dbReference type="EMBL" id="SPQ93859.1"/>
    </source>
</evidence>
<dbReference type="Proteomes" id="UP000290189">
    <property type="component" value="Unassembled WGS sequence"/>
</dbReference>
<dbReference type="InterPro" id="IPR037867">
    <property type="entry name" value="Swd2/WDR82"/>
</dbReference>
<comment type="subcellular location">
    <subcellularLocation>
        <location evidence="1">Nucleus</location>
    </subcellularLocation>
</comment>
<geneLocation type="mitochondrion" evidence="8"/>
<feature type="repeat" description="WD" evidence="6">
    <location>
        <begin position="108"/>
        <end position="149"/>
    </location>
</feature>
<feature type="repeat" description="WD" evidence="6">
    <location>
        <begin position="248"/>
        <end position="279"/>
    </location>
</feature>
<dbReference type="InterPro" id="IPR001680">
    <property type="entry name" value="WD40_rpt"/>
</dbReference>
<dbReference type="InterPro" id="IPR036322">
    <property type="entry name" value="WD40_repeat_dom_sf"/>
</dbReference>
<comment type="similarity">
    <text evidence="2">Belongs to the WD repeat SWD2 family.</text>
</comment>